<organism evidence="3 4">
    <name type="scientific">Steinernema carpocapsae</name>
    <name type="common">Entomopathogenic nematode</name>
    <dbReference type="NCBI Taxonomy" id="34508"/>
    <lineage>
        <taxon>Eukaryota</taxon>
        <taxon>Metazoa</taxon>
        <taxon>Ecdysozoa</taxon>
        <taxon>Nematoda</taxon>
        <taxon>Chromadorea</taxon>
        <taxon>Rhabditida</taxon>
        <taxon>Tylenchina</taxon>
        <taxon>Panagrolaimomorpha</taxon>
        <taxon>Strongyloidoidea</taxon>
        <taxon>Steinernematidae</taxon>
        <taxon>Steinernema</taxon>
    </lineage>
</organism>
<evidence type="ECO:0000313" key="3">
    <source>
        <dbReference type="EMBL" id="TKR95386.1"/>
    </source>
</evidence>
<evidence type="ECO:0000313" key="4">
    <source>
        <dbReference type="Proteomes" id="UP000298663"/>
    </source>
</evidence>
<reference evidence="3 4" key="2">
    <citation type="journal article" date="2019" name="G3 (Bethesda)">
        <title>Hybrid Assembly of the Genome of the Entomopathogenic Nematode Steinernema carpocapsae Identifies the X-Chromosome.</title>
        <authorList>
            <person name="Serra L."/>
            <person name="Macchietto M."/>
            <person name="Macias-Munoz A."/>
            <person name="McGill C.J."/>
            <person name="Rodriguez I.M."/>
            <person name="Rodriguez B."/>
            <person name="Murad R."/>
            <person name="Mortazavi A."/>
        </authorList>
    </citation>
    <scope>NUCLEOTIDE SEQUENCE [LARGE SCALE GENOMIC DNA]</scope>
    <source>
        <strain evidence="3 4">ALL</strain>
    </source>
</reference>
<dbReference type="Proteomes" id="UP000298663">
    <property type="component" value="Unassembled WGS sequence"/>
</dbReference>
<proteinExistence type="predicted"/>
<name>A0A4U5PG80_STECR</name>
<feature type="chain" id="PRO_5020242261" description="Secreted protein" evidence="2">
    <location>
        <begin position="20"/>
        <end position="97"/>
    </location>
</feature>
<dbReference type="AlphaFoldDB" id="A0A4U5PG80"/>
<gene>
    <name evidence="3" type="ORF">L596_009562</name>
</gene>
<accession>A0A4U5PG80</accession>
<dbReference type="EMBL" id="AZBU02000002">
    <property type="protein sequence ID" value="TKR95386.1"/>
    <property type="molecule type" value="Genomic_DNA"/>
</dbReference>
<evidence type="ECO:0008006" key="5">
    <source>
        <dbReference type="Google" id="ProtNLM"/>
    </source>
</evidence>
<sequence>MHSYLVLCLLLTVSFFQNAQRVSKRHRPFIPDRLASGIHRSTRPRPKHNRTTPNATGNLAGWQRSPAEEERRAWTGPSRAPDEANCGPGSEVKRKQG</sequence>
<feature type="compositionally biased region" description="Basic residues" evidence="1">
    <location>
        <begin position="40"/>
        <end position="50"/>
    </location>
</feature>
<keyword evidence="2" id="KW-0732">Signal</keyword>
<comment type="caution">
    <text evidence="3">The sequence shown here is derived from an EMBL/GenBank/DDBJ whole genome shotgun (WGS) entry which is preliminary data.</text>
</comment>
<protein>
    <recommendedName>
        <fullName evidence="5">Secreted protein</fullName>
    </recommendedName>
</protein>
<reference evidence="3 4" key="1">
    <citation type="journal article" date="2015" name="Genome Biol.">
        <title>Comparative genomics of Steinernema reveals deeply conserved gene regulatory networks.</title>
        <authorList>
            <person name="Dillman A.R."/>
            <person name="Macchietto M."/>
            <person name="Porter C.F."/>
            <person name="Rogers A."/>
            <person name="Williams B."/>
            <person name="Antoshechkin I."/>
            <person name="Lee M.M."/>
            <person name="Goodwin Z."/>
            <person name="Lu X."/>
            <person name="Lewis E.E."/>
            <person name="Goodrich-Blair H."/>
            <person name="Stock S.P."/>
            <person name="Adams B.J."/>
            <person name="Sternberg P.W."/>
            <person name="Mortazavi A."/>
        </authorList>
    </citation>
    <scope>NUCLEOTIDE SEQUENCE [LARGE SCALE GENOMIC DNA]</scope>
    <source>
        <strain evidence="3 4">ALL</strain>
    </source>
</reference>
<evidence type="ECO:0000256" key="2">
    <source>
        <dbReference type="SAM" id="SignalP"/>
    </source>
</evidence>
<keyword evidence="4" id="KW-1185">Reference proteome</keyword>
<feature type="signal peptide" evidence="2">
    <location>
        <begin position="1"/>
        <end position="19"/>
    </location>
</feature>
<evidence type="ECO:0000256" key="1">
    <source>
        <dbReference type="SAM" id="MobiDB-lite"/>
    </source>
</evidence>
<feature type="region of interest" description="Disordered" evidence="1">
    <location>
        <begin position="33"/>
        <end position="97"/>
    </location>
</feature>